<keyword evidence="3" id="KW-1185">Reference proteome</keyword>
<accession>A0A162QYB7</accession>
<sequence>MADHFSQYEDGYLPVIAKTVSLKLHELIGKHIDLKQYVEPNNHKETMDMIFGASTNPPAQQNTPTTFQPYRSTLDSLGVTRGMDVRHKKPGILCRAESNGGVCKDPVCAVFDGTTSAAHWKFFWSLSNPLCTFEALL</sequence>
<proteinExistence type="predicted"/>
<feature type="domain" description="Putative zinc-finger" evidence="1">
    <location>
        <begin position="93"/>
        <end position="108"/>
    </location>
</feature>
<name>A0A162QYB7_MUCCL</name>
<dbReference type="AlphaFoldDB" id="A0A162QYB7"/>
<evidence type="ECO:0000313" key="2">
    <source>
        <dbReference type="EMBL" id="OAD06670.1"/>
    </source>
</evidence>
<reference evidence="2 3" key="1">
    <citation type="submission" date="2015-06" db="EMBL/GenBank/DDBJ databases">
        <title>Expansion of signal transduction pathways in fungi by whole-genome duplication.</title>
        <authorList>
            <consortium name="DOE Joint Genome Institute"/>
            <person name="Corrochano L.M."/>
            <person name="Kuo A."/>
            <person name="Marcet-Houben M."/>
            <person name="Polaino S."/>
            <person name="Salamov A."/>
            <person name="Villalobos J.M."/>
            <person name="Alvarez M.I."/>
            <person name="Avalos J."/>
            <person name="Benito E.P."/>
            <person name="Benoit I."/>
            <person name="Burger G."/>
            <person name="Camino L.P."/>
            <person name="Canovas D."/>
            <person name="Cerda-Olmedo E."/>
            <person name="Cheng J.-F."/>
            <person name="Dominguez A."/>
            <person name="Elias M."/>
            <person name="Eslava A.P."/>
            <person name="Glaser F."/>
            <person name="Grimwood J."/>
            <person name="Gutierrez G."/>
            <person name="Heitman J."/>
            <person name="Henrissat B."/>
            <person name="Iturriaga E.A."/>
            <person name="Lang B.F."/>
            <person name="Lavin J.L."/>
            <person name="Lee S."/>
            <person name="Li W."/>
            <person name="Lindquist E."/>
            <person name="Lopez-Garcia S."/>
            <person name="Luque E.M."/>
            <person name="Marcos A.T."/>
            <person name="Martin J."/>
            <person name="Mccluskey K."/>
            <person name="Medina H.R."/>
            <person name="Miralles-Duran A."/>
            <person name="Miyazaki A."/>
            <person name="Munoz-Torres E."/>
            <person name="Oguiza J.A."/>
            <person name="Ohm R."/>
            <person name="Olmedo M."/>
            <person name="Orejas M."/>
            <person name="Ortiz-Castellanos L."/>
            <person name="Pisabarro A.G."/>
            <person name="Rodriguez-Romero J."/>
            <person name="Ruiz-Herrera J."/>
            <person name="Ruiz-Vazquez R."/>
            <person name="Sanz C."/>
            <person name="Schackwitz W."/>
            <person name="Schmutz J."/>
            <person name="Shahriari M."/>
            <person name="Shelest E."/>
            <person name="Silva-Franco F."/>
            <person name="Soanes D."/>
            <person name="Syed K."/>
            <person name="Tagua V.G."/>
            <person name="Talbot N.J."/>
            <person name="Thon M."/>
            <person name="De Vries R.P."/>
            <person name="Wiebenga A."/>
            <person name="Yadav J.S."/>
            <person name="Braun E.L."/>
            <person name="Baker S."/>
            <person name="Garre V."/>
            <person name="Horwitz B."/>
            <person name="Torres-Martinez S."/>
            <person name="Idnurm A."/>
            <person name="Herrera-Estrella A."/>
            <person name="Gabaldon T."/>
            <person name="Grigoriev I.V."/>
        </authorList>
    </citation>
    <scope>NUCLEOTIDE SEQUENCE [LARGE SCALE GENOMIC DNA]</scope>
    <source>
        <strain evidence="2 3">CBS 277.49</strain>
    </source>
</reference>
<dbReference type="OrthoDB" id="2284292at2759"/>
<evidence type="ECO:0000313" key="3">
    <source>
        <dbReference type="Proteomes" id="UP000077051"/>
    </source>
</evidence>
<dbReference type="InterPro" id="IPR019607">
    <property type="entry name" value="Putative_zinc-finger_domain"/>
</dbReference>
<evidence type="ECO:0000259" key="1">
    <source>
        <dbReference type="Pfam" id="PF10650"/>
    </source>
</evidence>
<comment type="caution">
    <text evidence="2">The sequence shown here is derived from an EMBL/GenBank/DDBJ whole genome shotgun (WGS) entry which is preliminary data.</text>
</comment>
<organism evidence="2 3">
    <name type="scientific">Mucor lusitanicus CBS 277.49</name>
    <dbReference type="NCBI Taxonomy" id="747725"/>
    <lineage>
        <taxon>Eukaryota</taxon>
        <taxon>Fungi</taxon>
        <taxon>Fungi incertae sedis</taxon>
        <taxon>Mucoromycota</taxon>
        <taxon>Mucoromycotina</taxon>
        <taxon>Mucoromycetes</taxon>
        <taxon>Mucorales</taxon>
        <taxon>Mucorineae</taxon>
        <taxon>Mucoraceae</taxon>
        <taxon>Mucor</taxon>
    </lineage>
</organism>
<protein>
    <recommendedName>
        <fullName evidence="1">Putative zinc-finger domain-containing protein</fullName>
    </recommendedName>
</protein>
<gene>
    <name evidence="2" type="ORF">MUCCIDRAFT_78293</name>
</gene>
<dbReference type="Pfam" id="PF10650">
    <property type="entry name" value="zf-C3H1"/>
    <property type="match status" value="1"/>
</dbReference>
<dbReference type="EMBL" id="AMYB01000002">
    <property type="protein sequence ID" value="OAD06670.1"/>
    <property type="molecule type" value="Genomic_DNA"/>
</dbReference>
<dbReference type="Proteomes" id="UP000077051">
    <property type="component" value="Unassembled WGS sequence"/>
</dbReference>
<dbReference type="VEuPathDB" id="FungiDB:MUCCIDRAFT_78293"/>